<sequence length="478" mass="53697">MMKSVKSCQREKLMGSQEPSVRIVPDYEYSDGDDAVKILKIGKLRPDPWQENAMLDWMGRNEEELWSSSTCGLSVPRQNGKTLNVSGRSAAGMILFGEWVVYTAHLQKTATETFLELRGLFESPKLSKYVREIRNALGREQIILKNGGRIVFVARTRNGGRGLHGDLLIFDEAQELTTEQQASFLPALAASRNPQTIYIGTPPDEHCEGTVFRKIRDKAISGKSDNTSWSEFSEKEIGDVNDRSRWYRTNPALGRRILESTIASECEQMDPDTFARERLGWWSPILENKEEYAIDKDAWNKCISDESKPEGKTAYGIKFSIDGTEVCLCGAVIPENGPARISQIERKSTSQSTRWLSDWLNERYHDASCVVIDGRNGVDLLVDRISETWRLKSSIIRPNAKDMISAATLLIDSVNENSLTWYRYQEDLNDSAINSTKRSIGGGYGFGGSNSIPIEACALALWGAKTSKRDPKRKMRIG</sequence>
<dbReference type="EMBL" id="QRWX01000005">
    <property type="protein sequence ID" value="RGT53674.1"/>
    <property type="molecule type" value="Genomic_DNA"/>
</dbReference>
<evidence type="ECO:0008006" key="3">
    <source>
        <dbReference type="Google" id="ProtNLM"/>
    </source>
</evidence>
<evidence type="ECO:0000313" key="1">
    <source>
        <dbReference type="EMBL" id="RGT53674.1"/>
    </source>
</evidence>
<evidence type="ECO:0000313" key="2">
    <source>
        <dbReference type="Proteomes" id="UP000284731"/>
    </source>
</evidence>
<protein>
    <recommendedName>
        <fullName evidence="3">Terminase</fullName>
    </recommendedName>
</protein>
<dbReference type="Proteomes" id="UP000284731">
    <property type="component" value="Unassembled WGS sequence"/>
</dbReference>
<organism evidence="1 2">
    <name type="scientific">Solobacterium moorei</name>
    <dbReference type="NCBI Taxonomy" id="102148"/>
    <lineage>
        <taxon>Bacteria</taxon>
        <taxon>Bacillati</taxon>
        <taxon>Bacillota</taxon>
        <taxon>Erysipelotrichia</taxon>
        <taxon>Erysipelotrichales</taxon>
        <taxon>Erysipelotrichaceae</taxon>
        <taxon>Solobacterium</taxon>
    </lineage>
</organism>
<name>A0A412PAN6_9FIRM</name>
<reference evidence="1 2" key="1">
    <citation type="submission" date="2018-08" db="EMBL/GenBank/DDBJ databases">
        <title>A genome reference for cultivated species of the human gut microbiota.</title>
        <authorList>
            <person name="Zou Y."/>
            <person name="Xue W."/>
            <person name="Luo G."/>
        </authorList>
    </citation>
    <scope>NUCLEOTIDE SEQUENCE [LARGE SCALE GENOMIC DNA]</scope>
    <source>
        <strain evidence="1 2">AF18-46</strain>
    </source>
</reference>
<proteinExistence type="predicted"/>
<comment type="caution">
    <text evidence="1">The sequence shown here is derived from an EMBL/GenBank/DDBJ whole genome shotgun (WGS) entry which is preliminary data.</text>
</comment>
<dbReference type="Gene3D" id="3.40.50.300">
    <property type="entry name" value="P-loop containing nucleotide triphosphate hydrolases"/>
    <property type="match status" value="1"/>
</dbReference>
<gene>
    <name evidence="1" type="ORF">DWX20_09555</name>
</gene>
<dbReference type="AlphaFoldDB" id="A0A412PAN6"/>
<accession>A0A412PAN6</accession>
<dbReference type="InterPro" id="IPR027417">
    <property type="entry name" value="P-loop_NTPase"/>
</dbReference>